<accession>A0ABV5BAU0</accession>
<dbReference type="SUPFAM" id="SSF46785">
    <property type="entry name" value="Winged helix' DNA-binding domain"/>
    <property type="match status" value="1"/>
</dbReference>
<evidence type="ECO:0000256" key="3">
    <source>
        <dbReference type="ARBA" id="ARBA00023125"/>
    </source>
</evidence>
<dbReference type="InterPro" id="IPR036390">
    <property type="entry name" value="WH_DNA-bd_sf"/>
</dbReference>
<gene>
    <name evidence="6" type="ORF">ACE3NQ_18045</name>
</gene>
<proteinExistence type="inferred from homology"/>
<sequence>MEDRDWRILQELYKHRNITKTAQNLFMSQPALTGRIQQIEKEFEITIVKRGRRGVDFTPHGEYMAKAADEMLKKYQKIKDDLLNLDNQVTGTLRLGVGYFFTKNKLPRILKMFKELYPKVEYKVITGRSKTIHSMIFNHEIHIGLIRGEYTWNEEKHFLFQDTLCVVSKEAITLEDLPALPRIDYGTDYVLKSEIDNWWSDHYSVPPRIGMEVDHTDSAREMVMNGLGYAIMPSMYFSGEPLMKIQIKNRKGEPIIRRTFMFYHQESTQLNQVRAFVQFMKSIDFNQFL</sequence>
<dbReference type="RefSeq" id="WP_375526566.1">
    <property type="nucleotide sequence ID" value="NZ_JBHILM010000020.1"/>
</dbReference>
<dbReference type="Proteomes" id="UP001580407">
    <property type="component" value="Unassembled WGS sequence"/>
</dbReference>
<comment type="similarity">
    <text evidence="1">Belongs to the LysR transcriptional regulatory family.</text>
</comment>
<evidence type="ECO:0000256" key="4">
    <source>
        <dbReference type="ARBA" id="ARBA00023163"/>
    </source>
</evidence>
<keyword evidence="2" id="KW-0805">Transcription regulation</keyword>
<dbReference type="Gene3D" id="3.40.190.290">
    <property type="match status" value="1"/>
</dbReference>
<protein>
    <submittedName>
        <fullName evidence="6">LysR family transcriptional regulator</fullName>
    </submittedName>
</protein>
<dbReference type="PROSITE" id="PS50931">
    <property type="entry name" value="HTH_LYSR"/>
    <property type="match status" value="1"/>
</dbReference>
<dbReference type="InterPro" id="IPR036388">
    <property type="entry name" value="WH-like_DNA-bd_sf"/>
</dbReference>
<evidence type="ECO:0000256" key="1">
    <source>
        <dbReference type="ARBA" id="ARBA00009437"/>
    </source>
</evidence>
<dbReference type="InterPro" id="IPR000847">
    <property type="entry name" value="LysR_HTH_N"/>
</dbReference>
<dbReference type="InterPro" id="IPR005119">
    <property type="entry name" value="LysR_subst-bd"/>
</dbReference>
<reference evidence="6 7" key="1">
    <citation type="submission" date="2024-09" db="EMBL/GenBank/DDBJ databases">
        <authorList>
            <person name="Ruan L."/>
        </authorList>
    </citation>
    <scope>NUCLEOTIDE SEQUENCE [LARGE SCALE GENOMIC DNA]</scope>
    <source>
        <strain evidence="6 7">D33</strain>
    </source>
</reference>
<feature type="domain" description="HTH lysR-type" evidence="5">
    <location>
        <begin position="1"/>
        <end position="58"/>
    </location>
</feature>
<comment type="caution">
    <text evidence="6">The sequence shown here is derived from an EMBL/GenBank/DDBJ whole genome shotgun (WGS) entry which is preliminary data.</text>
</comment>
<evidence type="ECO:0000256" key="2">
    <source>
        <dbReference type="ARBA" id="ARBA00023015"/>
    </source>
</evidence>
<dbReference type="Pfam" id="PF03466">
    <property type="entry name" value="LysR_substrate"/>
    <property type="match status" value="1"/>
</dbReference>
<dbReference type="PANTHER" id="PTHR30126:SF78">
    <property type="entry name" value="HTH LYSR-TYPE DOMAIN-CONTAINING PROTEIN"/>
    <property type="match status" value="1"/>
</dbReference>
<evidence type="ECO:0000313" key="6">
    <source>
        <dbReference type="EMBL" id="MFB5682821.1"/>
    </source>
</evidence>
<dbReference type="SUPFAM" id="SSF53850">
    <property type="entry name" value="Periplasmic binding protein-like II"/>
    <property type="match status" value="1"/>
</dbReference>
<dbReference type="Gene3D" id="1.10.10.10">
    <property type="entry name" value="Winged helix-like DNA-binding domain superfamily/Winged helix DNA-binding domain"/>
    <property type="match status" value="1"/>
</dbReference>
<name>A0ABV5BAU0_9BACL</name>
<evidence type="ECO:0000313" key="7">
    <source>
        <dbReference type="Proteomes" id="UP001580407"/>
    </source>
</evidence>
<dbReference type="PANTHER" id="PTHR30126">
    <property type="entry name" value="HTH-TYPE TRANSCRIPTIONAL REGULATOR"/>
    <property type="match status" value="1"/>
</dbReference>
<evidence type="ECO:0000259" key="5">
    <source>
        <dbReference type="PROSITE" id="PS50931"/>
    </source>
</evidence>
<dbReference type="Pfam" id="PF00126">
    <property type="entry name" value="HTH_1"/>
    <property type="match status" value="1"/>
</dbReference>
<keyword evidence="3" id="KW-0238">DNA-binding</keyword>
<dbReference type="CDD" id="cd05466">
    <property type="entry name" value="PBP2_LTTR_substrate"/>
    <property type="match status" value="1"/>
</dbReference>
<keyword evidence="7" id="KW-1185">Reference proteome</keyword>
<dbReference type="EMBL" id="JBHILM010000020">
    <property type="protein sequence ID" value="MFB5682821.1"/>
    <property type="molecule type" value="Genomic_DNA"/>
</dbReference>
<keyword evidence="4" id="KW-0804">Transcription</keyword>
<organism evidence="6 7">
    <name type="scientific">Paenibacillus terreus</name>
    <dbReference type="NCBI Taxonomy" id="1387834"/>
    <lineage>
        <taxon>Bacteria</taxon>
        <taxon>Bacillati</taxon>
        <taxon>Bacillota</taxon>
        <taxon>Bacilli</taxon>
        <taxon>Bacillales</taxon>
        <taxon>Paenibacillaceae</taxon>
        <taxon>Paenibacillus</taxon>
    </lineage>
</organism>